<feature type="region of interest" description="Disordered" evidence="1">
    <location>
        <begin position="3095"/>
        <end position="3122"/>
    </location>
</feature>
<dbReference type="Proteomes" id="UP000722791">
    <property type="component" value="Unassembled WGS sequence"/>
</dbReference>
<evidence type="ECO:0008006" key="5">
    <source>
        <dbReference type="Google" id="ProtNLM"/>
    </source>
</evidence>
<feature type="compositionally biased region" description="Polar residues" evidence="1">
    <location>
        <begin position="2374"/>
        <end position="2390"/>
    </location>
</feature>
<dbReference type="EMBL" id="BNCQ01000002">
    <property type="protein sequence ID" value="GIL95667.1"/>
    <property type="molecule type" value="Genomic_DNA"/>
</dbReference>
<feature type="region of interest" description="Disordered" evidence="1">
    <location>
        <begin position="2215"/>
        <end position="2251"/>
    </location>
</feature>
<feature type="compositionally biased region" description="Low complexity" evidence="1">
    <location>
        <begin position="1367"/>
        <end position="1377"/>
    </location>
</feature>
<protein>
    <recommendedName>
        <fullName evidence="5">Sfi1 spindle body domain-containing protein</fullName>
    </recommendedName>
</protein>
<feature type="compositionally biased region" description="Low complexity" evidence="1">
    <location>
        <begin position="3000"/>
        <end position="3020"/>
    </location>
</feature>
<name>A0A8J4FWT4_9CHLO</name>
<feature type="region of interest" description="Disordered" evidence="1">
    <location>
        <begin position="2915"/>
        <end position="3024"/>
    </location>
</feature>
<evidence type="ECO:0000313" key="3">
    <source>
        <dbReference type="EMBL" id="GIL95667.1"/>
    </source>
</evidence>
<feature type="region of interest" description="Disordered" evidence="1">
    <location>
        <begin position="2370"/>
        <end position="2415"/>
    </location>
</feature>
<feature type="compositionally biased region" description="Low complexity" evidence="1">
    <location>
        <begin position="2221"/>
        <end position="2236"/>
    </location>
</feature>
<reference evidence="2" key="1">
    <citation type="journal article" date="2021" name="Proc. Natl. Acad. Sci. U.S.A.">
        <title>Three genomes in the algal genus Volvox reveal the fate of a haploid sex-determining region after a transition to homothallism.</title>
        <authorList>
            <person name="Yamamoto K."/>
            <person name="Hamaji T."/>
            <person name="Kawai-Toyooka H."/>
            <person name="Matsuzaki R."/>
            <person name="Takahashi F."/>
            <person name="Nishimura Y."/>
            <person name="Kawachi M."/>
            <person name="Noguchi H."/>
            <person name="Minakuchi Y."/>
            <person name="Umen J.G."/>
            <person name="Toyoda A."/>
            <person name="Nozaki H."/>
        </authorList>
    </citation>
    <scope>NUCLEOTIDE SEQUENCE</scope>
    <source>
        <strain evidence="3">NIES-3785</strain>
        <strain evidence="2">NIES-3786</strain>
    </source>
</reference>
<sequence>MLPNAADVPRCVQRLNHGDWVVLEAIQSSTAYAVRPAYEEAGVPALLYLSTLPPQEAVEEAACLEVVEQGEWLGLRSPLLEGLFLQARKKAPSLVFFSPRLGVWEQWKAEALYQGMLQQQSPAICLTSRQAPAITLSVRAWRVGCAQSPAPLRSLPCTPVQQLDVVNDHAAQQLPPGSAFSLLGYAASVSSSLQDDALELSHHVVKGYVLRVLKWPLYLTFRLWRAEARTARNKRREAAAFAERRLQSAAWAAMQQWAAVERHARHMVMLACQCWTRHHTRRLVGALREWHARAERSALLDRICTLCQRREWRRRSVKVLEAWGSYIDERRALRGRCELVRLQLSKRRARRVLQGWQEAAAAQRRHICAFQRLLQQSWVRRAIIRWHHIARHLASARHAANAIFAAGAAAALRAVMAAWRGLITRRRQLFTRAVLLEDAAARRLLGSVWCAWRVLVDEGAVRRHRVELVILVRQQQLTGRVLRRWLAQVRVAAVLRAAAEQIKRRRERSLLPAAFAAWCAAARLTADGPHGNDGDARGTTTRLMGALQRLLGYSRRDGLARRVLSAWRHLTSASLQLQATATAVARMRRRTRTVAALACWRKVTRGCAALRWQLVADHQRARLRRVLRAWSKAAADGRQLRLVRALAGRRLGFRRRFSLFHAWRGLVELRRELWHSAVRRHSRALATSVLAGWRRRCATVRAGIAALGRCRQGYERQLLQVALHVMRSRVVLRHRMQRWERQQVVMLIRGILRAWRCWAARSARRSGFGRLLRKKWRRLVARGVLRAWFVASHSVALQALLLEAMQAGGGIRCAASCRWHDGGGPQAIFPSVSVSARATALAAAALPQVERPQGAILRILMVSHGGLSITGGRGGAAATAAVTEMLCMRLPTLVRLAMQPRRLAHVAFNTWRFVVACQVQLKAIATRIKARCRSLLLYAYFKRWVSTVADGRARRAAAMAMARRLVRGWAATCLLAWAQEARLFGRLRRTCLKLLARRMGRMARAVILAWRTAVREQRERVQDKLRNRLDIRLALLHRAVQGWQLAVATAAEMREAAEKRYTAAWMRFKRQVLLSWRRQTVFSLQNLITCSRLLQTRAERRLLAAVTAAWSTYTRIERQRREDWPMMCRVFYAWRTLVQSAGRTATAATAAAVAAELDVQRLQHVCANAAVAPFTSIAATAVASPQARSIAPSSVARDEFDCGASATVDPGSLSSPGIVNPSSVRCNSDVEERNALAGVLAAQNIAWQPWYGMLQSGGGLAALPGGPILLPLLANMVTMAGADGGSGDVSALRELLGRLDDPVRRVERGDGAREDGGAIQAQVQPAAVTTAGSAPVSFPTAQPPHPARAMTASCQPEPRPQSQKGPSSSTAASRATALFVAPSEESPTGGMATAPLPPSTAATQGNSMTTAAGSAAPAAAAAAAIAANDLAQQVSLQPLKTPTSRALSASVPPEPGPLFQIRQGSSTTIGRASNKSLGLREATDSIPRSVDSQVGLATAATQQGALEPAALQVTAPSAPGAREQQTHKQQGHQPQQQEHLRQQQPQQQIQWQQQKEQGHPQRITAPSTPDILSSSEIGAESGPLFQVRDGSSVTVGCARTGLAGALQPFDFGFNDATNIASAAAKAPDEASHHVDQGARAHAISAMPTLSILPPPPPPLQPPGLARSSDRVLTASCAPESARMSAQIQQNRGSSSSMLLSRSSSGAISAVEPSGWAANMAGPQTLAIEAGASTRASAPTTAAPSVVPHTINIILQPYPHSHARPTHSPPSRSASHGVSPPGSGNCNSGDTPHSVTSSEDTCSLASPGSLQAWSRRNTTDLVGASEAASGISLLNATSGPPAAGGEGNSCAAVQQDGYLALSLPITEGSIGQETPGAHHSTAPSRRCGSPPDATGHHYRHHALQLSPIHSPSNQFDVLISSSSGEPSYVDVIQLQPQTSSELGPKSHSHGVPARCEKLPSTPSPRGCSAGGKLSDISVIDLIAADGRAEGHQRTGKLPPQNNASLGLSHVTWPASGQALAAAAIPVAPTPRVFGNWTQLQGGCDDLAVVPGQVKSTAAASTAAAEDSSFVGQDNPYPHLTLPSQSSNWSSVESGSGIPGAVPMPGLAPQGTLVQAGLHPAPSMLVQHPRQPSASQLHPGGAVANGAWTGPNSSTAVGQSAPVRRSFSHGTTSSWASSSVGPALAVPATVLASSIEASEHLSGPVLHGAYELAYRRTTESSFTPSTATQQGPQPQTGSMGCADGRMQGDSPAGRLESTLSVRTDATSNLTPLDTNISELEALFGALEARSKSAMSSVHCTSLQLAMAGGGLAAESMIARRRLAKADTGGGATATTGGRDVGLGSRLLDGIDALLGRATTLSAPGAPIFAARDGSDAPTSYEHSCTTAESSYGESIRNDPLLAPSGAGKRPSPEKVDAAKVPVRGDLLDAALRRLEAASVNARLAAGHATAAWPAAKEGGAPVRVGQDDKRHPANVKATEEQSRAGISWQEGLADALHTEWYPSTGAAAAAIALVAGGIDRAHAASRRSGGGSAGGLLATFISGAEEVFRHQAVANGQRSHSERQPHQSLPSRLIMKQEQQEQRQRRCEGRVVRPGVWDEDDRSNFSKEDSAARATSTRLRPAALQSQAASSGRTPGRPVAQPQLQPQPQPFHGASAAGAVGPPDTTGFVHGAASPLETSEAEMEVVTVCPNRGSPVCTPQRPSPHCHGDISAGRGSSSQRRQRQERRHSERSPEGTAKQRLKWSGDDGTGTNGDHEGSAERATGDPRPRALPATSSPTQSHATLRRQSSLPSQPQPQPQSPPRSPQLRRPCADPLEEVLLIAQRRGNLALAATLAGLVRNSPRCAAEIPSTTVADQLEPHESRRSIATGPSQPHCYQQVFGASLGESAASGRAAGVRTHSAGSQNWSHGGILCGSPSTADGASIKQGMMQQSSPRNHDCTQPYRTAVLSGRGGREPDPGMGLDLTPSPQNRDSGEAPNCPNLRSPPKPAPHTPLLRHADSRSTTASGDGSSNSSSDSTVASSGGDGNGDSSICEIVAEGFNPDPLHSPLRSVLGECLRLQSSAAQLEAEGDAIVRNMVAELSPRSAVEAALNAVLTKQQQSGQGAGGSRAGSGRRLVTPIGRRG</sequence>
<feature type="compositionally biased region" description="Polar residues" evidence="1">
    <location>
        <begin position="1462"/>
        <end position="1476"/>
    </location>
</feature>
<feature type="region of interest" description="Disordered" evidence="1">
    <location>
        <begin position="1516"/>
        <end position="1576"/>
    </location>
</feature>
<feature type="compositionally biased region" description="Polar residues" evidence="1">
    <location>
        <begin position="2771"/>
        <end position="2780"/>
    </location>
</feature>
<feature type="compositionally biased region" description="Basic and acidic residues" evidence="1">
    <location>
        <begin position="2576"/>
        <end position="2589"/>
    </location>
</feature>
<feature type="compositionally biased region" description="Low complexity" evidence="1">
    <location>
        <begin position="1527"/>
        <end position="1555"/>
    </location>
</feature>
<proteinExistence type="predicted"/>
<evidence type="ECO:0000256" key="1">
    <source>
        <dbReference type="SAM" id="MobiDB-lite"/>
    </source>
</evidence>
<feature type="region of interest" description="Disordered" evidence="1">
    <location>
        <begin position="1868"/>
        <end position="1896"/>
    </location>
</feature>
<dbReference type="Proteomes" id="UP000747110">
    <property type="component" value="Unassembled WGS sequence"/>
</dbReference>
<dbReference type="EMBL" id="BNCP01000039">
    <property type="protein sequence ID" value="GIL87450.1"/>
    <property type="molecule type" value="Genomic_DNA"/>
</dbReference>
<feature type="region of interest" description="Disordered" evidence="1">
    <location>
        <begin position="1445"/>
        <end position="1486"/>
    </location>
</feature>
<feature type="region of interest" description="Disordered" evidence="1">
    <location>
        <begin position="2693"/>
        <end position="2807"/>
    </location>
</feature>
<feature type="compositionally biased region" description="Basic and acidic residues" evidence="1">
    <location>
        <begin position="2751"/>
        <end position="2766"/>
    </location>
</feature>
<accession>A0A8J4FWT4</accession>
<feature type="compositionally biased region" description="Low complexity" evidence="1">
    <location>
        <begin position="2166"/>
        <end position="2177"/>
    </location>
</feature>
<feature type="region of interest" description="Disordered" evidence="1">
    <location>
        <begin position="1758"/>
        <end position="1807"/>
    </location>
</feature>
<feature type="compositionally biased region" description="Low complexity" evidence="1">
    <location>
        <begin position="2082"/>
        <end position="2094"/>
    </location>
</feature>
<organism evidence="2 4">
    <name type="scientific">Volvox reticuliferus</name>
    <dbReference type="NCBI Taxonomy" id="1737510"/>
    <lineage>
        <taxon>Eukaryota</taxon>
        <taxon>Viridiplantae</taxon>
        <taxon>Chlorophyta</taxon>
        <taxon>core chlorophytes</taxon>
        <taxon>Chlorophyceae</taxon>
        <taxon>CS clade</taxon>
        <taxon>Chlamydomonadales</taxon>
        <taxon>Volvocaceae</taxon>
        <taxon>Volvox</taxon>
    </lineage>
</organism>
<feature type="region of interest" description="Disordered" evidence="1">
    <location>
        <begin position="1326"/>
        <end position="1408"/>
    </location>
</feature>
<comment type="caution">
    <text evidence="2">The sequence shown here is derived from an EMBL/GenBank/DDBJ whole genome shotgun (WGS) entry which is preliminary data.</text>
</comment>
<feature type="compositionally biased region" description="Basic and acidic residues" evidence="1">
    <location>
        <begin position="2600"/>
        <end position="2609"/>
    </location>
</feature>
<dbReference type="OrthoDB" id="550076at2759"/>
<feature type="region of interest" description="Disordered" evidence="1">
    <location>
        <begin position="2064"/>
        <end position="2177"/>
    </location>
</feature>
<evidence type="ECO:0000313" key="4">
    <source>
        <dbReference type="Proteomes" id="UP000747110"/>
    </source>
</evidence>
<feature type="region of interest" description="Disordered" evidence="1">
    <location>
        <begin position="1677"/>
        <end position="1699"/>
    </location>
</feature>
<feature type="compositionally biased region" description="Polar residues" evidence="1">
    <location>
        <begin position="2611"/>
        <end position="2631"/>
    </location>
</feature>
<feature type="compositionally biased region" description="Pro residues" evidence="1">
    <location>
        <begin position="2791"/>
        <end position="2802"/>
    </location>
</feature>
<feature type="compositionally biased region" description="Polar residues" evidence="1">
    <location>
        <begin position="1564"/>
        <end position="1576"/>
    </location>
</feature>
<gene>
    <name evidence="2" type="ORF">Vretifemale_15541</name>
    <name evidence="3" type="ORF">Vretimale_1646</name>
</gene>
<keyword evidence="4" id="KW-1185">Reference proteome</keyword>
<evidence type="ECO:0000313" key="2">
    <source>
        <dbReference type="EMBL" id="GIL87450.1"/>
    </source>
</evidence>
<feature type="compositionally biased region" description="Polar residues" evidence="1">
    <location>
        <begin position="1768"/>
        <end position="1807"/>
    </location>
</feature>
<feature type="region of interest" description="Disordered" evidence="1">
    <location>
        <begin position="2551"/>
        <end position="2669"/>
    </location>
</feature>
<feature type="region of interest" description="Disordered" evidence="1">
    <location>
        <begin position="1937"/>
        <end position="1968"/>
    </location>
</feature>